<organism evidence="1 2">
    <name type="scientific">Tanacetum coccineum</name>
    <dbReference type="NCBI Taxonomy" id="301880"/>
    <lineage>
        <taxon>Eukaryota</taxon>
        <taxon>Viridiplantae</taxon>
        <taxon>Streptophyta</taxon>
        <taxon>Embryophyta</taxon>
        <taxon>Tracheophyta</taxon>
        <taxon>Spermatophyta</taxon>
        <taxon>Magnoliopsida</taxon>
        <taxon>eudicotyledons</taxon>
        <taxon>Gunneridae</taxon>
        <taxon>Pentapetalae</taxon>
        <taxon>asterids</taxon>
        <taxon>campanulids</taxon>
        <taxon>Asterales</taxon>
        <taxon>Asteraceae</taxon>
        <taxon>Asteroideae</taxon>
        <taxon>Anthemideae</taxon>
        <taxon>Anthemidinae</taxon>
        <taxon>Tanacetum</taxon>
    </lineage>
</organism>
<name>A0ABQ5B9U0_9ASTR</name>
<dbReference type="PROSITE" id="PS00018">
    <property type="entry name" value="EF_HAND_1"/>
    <property type="match status" value="1"/>
</dbReference>
<reference evidence="1" key="1">
    <citation type="journal article" date="2022" name="Int. J. Mol. Sci.">
        <title>Draft Genome of Tanacetum Coccineum: Genomic Comparison of Closely Related Tanacetum-Family Plants.</title>
        <authorList>
            <person name="Yamashiro T."/>
            <person name="Shiraishi A."/>
            <person name="Nakayama K."/>
            <person name="Satake H."/>
        </authorList>
    </citation>
    <scope>NUCLEOTIDE SEQUENCE</scope>
</reference>
<protein>
    <submittedName>
        <fullName evidence="1">VIER F-box protein 2</fullName>
    </submittedName>
</protein>
<gene>
    <name evidence="1" type="ORF">Tco_0856726</name>
</gene>
<proteinExistence type="predicted"/>
<evidence type="ECO:0000313" key="1">
    <source>
        <dbReference type="EMBL" id="GJT09684.1"/>
    </source>
</evidence>
<accession>A0ABQ5B9U0</accession>
<comment type="caution">
    <text evidence="1">The sequence shown here is derived from an EMBL/GenBank/DDBJ whole genome shotgun (WGS) entry which is preliminary data.</text>
</comment>
<sequence length="330" mass="39459">MTKVIKGEFENLGFLEINDDLFACNTQVGTLCDEFNRLSIIDNDLFTYETEVPKPSRCDKQTSNPTHNDLEEYKRKISYDECEKIYAEVVIFINKRLVKLIDTKNALWVYWARGDDEVELSDEESSDTDNENLIDKDDVVEIFRIDTNVFDFETPTCRAFKEFNYLLQIDPDVLTKDIDGFKTYEEYKDDWIYEWNEEIPWWTFLSGQLVVGKMMDIAKFKKRWKTCLEHLKLGTHSDIKIWSERENEEEHENEERCELFDNPRQETPVCKIRRFEMIKYSFGQDEEYVAIKECEYDDLTKTNEDACRAYQEIFRSMDEGWVVIRAELRI</sequence>
<evidence type="ECO:0000313" key="2">
    <source>
        <dbReference type="Proteomes" id="UP001151760"/>
    </source>
</evidence>
<dbReference type="InterPro" id="IPR018247">
    <property type="entry name" value="EF_Hand_1_Ca_BS"/>
</dbReference>
<keyword evidence="2" id="KW-1185">Reference proteome</keyword>
<reference evidence="1" key="2">
    <citation type="submission" date="2022-01" db="EMBL/GenBank/DDBJ databases">
        <authorList>
            <person name="Yamashiro T."/>
            <person name="Shiraishi A."/>
            <person name="Satake H."/>
            <person name="Nakayama K."/>
        </authorList>
    </citation>
    <scope>NUCLEOTIDE SEQUENCE</scope>
</reference>
<dbReference type="Proteomes" id="UP001151760">
    <property type="component" value="Unassembled WGS sequence"/>
</dbReference>
<dbReference type="EMBL" id="BQNB010012927">
    <property type="protein sequence ID" value="GJT09684.1"/>
    <property type="molecule type" value="Genomic_DNA"/>
</dbReference>